<dbReference type="PROSITE" id="PS50162">
    <property type="entry name" value="RECA_2"/>
    <property type="match status" value="1"/>
</dbReference>
<dbReference type="Gene3D" id="3.40.50.300">
    <property type="entry name" value="P-loop containing nucleotide triphosphate hydrolases"/>
    <property type="match status" value="1"/>
</dbReference>
<dbReference type="SMART" id="SM00382">
    <property type="entry name" value="AAA"/>
    <property type="match status" value="1"/>
</dbReference>
<accession>A0AAQ3RL74</accession>
<evidence type="ECO:0000313" key="3">
    <source>
        <dbReference type="Proteomes" id="UP001374535"/>
    </source>
</evidence>
<protein>
    <recommendedName>
        <fullName evidence="1">RecA family profile 1 domain-containing protein</fullName>
    </recommendedName>
</protein>
<name>A0AAQ3RL74_VIGMU</name>
<dbReference type="EMBL" id="CP144693">
    <property type="protein sequence ID" value="WVY99438.1"/>
    <property type="molecule type" value="Genomic_DNA"/>
</dbReference>
<feature type="domain" description="RecA family profile 1" evidence="1">
    <location>
        <begin position="28"/>
        <end position="184"/>
    </location>
</feature>
<evidence type="ECO:0000259" key="1">
    <source>
        <dbReference type="PROSITE" id="PS50162"/>
    </source>
</evidence>
<dbReference type="SUPFAM" id="SSF52540">
    <property type="entry name" value="P-loop containing nucleoside triphosphate hydrolases"/>
    <property type="match status" value="1"/>
</dbReference>
<sequence length="612" mass="67126">MKFLQCLVEVLYQVLSNFSSNVCLDMMELPVRRYSYISSHGVANFIFNNDLEGSLTLVGGDPGIGKSTLLLQISAMIANKCSDDETPPVVYVSGEESLKQICARADRLGIKSNIYLYSSTDIEDILRKTHGLSPCALVVDSIQTVYLNTVIGSAGGITQVKECTAALMRFAKTTNISVILIGHVTKSGEIAGPRVLEHIVDAVLYMEVVSCWHHVIIHAQDQTFGVWINMGGPDNKFRDKTSNSLPNFPTQSCNYLYKLHPPLPTAKAINGEKHSPYRMLRAVKNRFGSTDELAVLEMSQSGLQVVSNASEMFLTQQHSDSNVLAGLAIAVLMDGTRTFLVEIQFTLKLDVFVTILSIKGVMVGQGKGLHTNSIIRFEVLFVLEPGVFVIEKHLGLSEYALQLRAKGSFVVANLAINLRVVRETFPWTKELSAYSFQSYLTSIISRGSDLSLEKAARPLYSAVSPYRITSIVTIEKRDFQLTSERNNFVVGGFWALKVLVVAVFLNVVGGFQVTETAGDLAIAAAICSSFLEFPIPEGTAFIGEIGLGGELRMVPRIDKRVNTVAKLGYRMCVVPKQAEKLLETEGLEGIKVVGCKDLKEVINTVFSKVTVN</sequence>
<dbReference type="GO" id="GO:0003677">
    <property type="term" value="F:DNA binding"/>
    <property type="evidence" value="ECO:0007669"/>
    <property type="project" value="InterPro"/>
</dbReference>
<dbReference type="InterPro" id="IPR003593">
    <property type="entry name" value="AAA+_ATPase"/>
</dbReference>
<proteinExistence type="predicted"/>
<dbReference type="PANTHER" id="PTHR32472">
    <property type="entry name" value="DNA REPAIR PROTEIN RADA"/>
    <property type="match status" value="1"/>
</dbReference>
<organism evidence="2 3">
    <name type="scientific">Vigna mungo</name>
    <name type="common">Black gram</name>
    <name type="synonym">Phaseolus mungo</name>
    <dbReference type="NCBI Taxonomy" id="3915"/>
    <lineage>
        <taxon>Eukaryota</taxon>
        <taxon>Viridiplantae</taxon>
        <taxon>Streptophyta</taxon>
        <taxon>Embryophyta</taxon>
        <taxon>Tracheophyta</taxon>
        <taxon>Spermatophyta</taxon>
        <taxon>Magnoliopsida</taxon>
        <taxon>eudicotyledons</taxon>
        <taxon>Gunneridae</taxon>
        <taxon>Pentapetalae</taxon>
        <taxon>rosids</taxon>
        <taxon>fabids</taxon>
        <taxon>Fabales</taxon>
        <taxon>Fabaceae</taxon>
        <taxon>Papilionoideae</taxon>
        <taxon>50 kb inversion clade</taxon>
        <taxon>NPAAA clade</taxon>
        <taxon>indigoferoid/millettioid clade</taxon>
        <taxon>Phaseoleae</taxon>
        <taxon>Vigna</taxon>
    </lineage>
</organism>
<dbReference type="SUPFAM" id="SSF54211">
    <property type="entry name" value="Ribosomal protein S5 domain 2-like"/>
    <property type="match status" value="1"/>
</dbReference>
<keyword evidence="3" id="KW-1185">Reference proteome</keyword>
<dbReference type="Pfam" id="PF13481">
    <property type="entry name" value="AAA_25"/>
    <property type="match status" value="1"/>
</dbReference>
<dbReference type="InterPro" id="IPR027417">
    <property type="entry name" value="P-loop_NTPase"/>
</dbReference>
<dbReference type="InterPro" id="IPR020568">
    <property type="entry name" value="Ribosomal_Su5_D2-typ_SF"/>
</dbReference>
<dbReference type="InterPro" id="IPR014721">
    <property type="entry name" value="Ribsml_uS5_D2-typ_fold_subgr"/>
</dbReference>
<dbReference type="GO" id="GO:0005524">
    <property type="term" value="F:ATP binding"/>
    <property type="evidence" value="ECO:0007669"/>
    <property type="project" value="InterPro"/>
</dbReference>
<dbReference type="GO" id="GO:0000725">
    <property type="term" value="P:recombinational repair"/>
    <property type="evidence" value="ECO:0007669"/>
    <property type="project" value="TreeGrafter"/>
</dbReference>
<evidence type="ECO:0000313" key="2">
    <source>
        <dbReference type="EMBL" id="WVY99438.1"/>
    </source>
</evidence>
<dbReference type="PRINTS" id="PR01874">
    <property type="entry name" value="DNAREPAIRADA"/>
</dbReference>
<dbReference type="PANTHER" id="PTHR32472:SF19">
    <property type="entry name" value="DNA REPAIR-LIKE PROTEINRADA"/>
    <property type="match status" value="1"/>
</dbReference>
<dbReference type="GO" id="GO:0140664">
    <property type="term" value="F:ATP-dependent DNA damage sensor activity"/>
    <property type="evidence" value="ECO:0007669"/>
    <property type="project" value="InterPro"/>
</dbReference>
<dbReference type="Gene3D" id="3.30.230.10">
    <property type="match status" value="1"/>
</dbReference>
<dbReference type="InterPro" id="IPR020588">
    <property type="entry name" value="RecA_ATP-bd"/>
</dbReference>
<dbReference type="Proteomes" id="UP001374535">
    <property type="component" value="Chromosome 8"/>
</dbReference>
<gene>
    <name evidence="2" type="ORF">V8G54_025508</name>
</gene>
<dbReference type="AlphaFoldDB" id="A0AAQ3RL74"/>
<reference evidence="2 3" key="1">
    <citation type="journal article" date="2023" name="Life. Sci Alliance">
        <title>Evolutionary insights into 3D genome organization and epigenetic landscape of Vigna mungo.</title>
        <authorList>
            <person name="Junaid A."/>
            <person name="Singh B."/>
            <person name="Bhatia S."/>
        </authorList>
    </citation>
    <scope>NUCLEOTIDE SEQUENCE [LARGE SCALE GENOMIC DNA]</scope>
    <source>
        <strain evidence="2">Urdbean</strain>
    </source>
</reference>